<keyword evidence="1" id="KW-1133">Transmembrane helix</keyword>
<name>A0ABN8YXW1_RANTA</name>
<feature type="transmembrane region" description="Helical" evidence="1">
    <location>
        <begin position="140"/>
        <end position="162"/>
    </location>
</feature>
<protein>
    <submittedName>
        <fullName evidence="2">Uncharacterized protein</fullName>
    </submittedName>
</protein>
<keyword evidence="1" id="KW-0472">Membrane</keyword>
<sequence length="164" mass="18443">MSRSCLQSAVAFGFKVSIVQQPSFSSFRTVHLVDSWERRRLELWDVLSILFKFGQPTGYYQTPWSVPSASPELVPPSGAVLHMPLSHKKDFSEWLTRLCLGKWSSHPSCYFGLTLHPHPASSTHTRVLTLRGRKVKFRALFLYNLLCLSESSSVPALGVIPLSP</sequence>
<keyword evidence="3" id="KW-1185">Reference proteome</keyword>
<accession>A0ABN8YXW1</accession>
<proteinExistence type="predicted"/>
<dbReference type="EMBL" id="OX459959">
    <property type="protein sequence ID" value="CAI9164746.1"/>
    <property type="molecule type" value="Genomic_DNA"/>
</dbReference>
<dbReference type="Proteomes" id="UP001176941">
    <property type="component" value="Chromosome 23"/>
</dbReference>
<organism evidence="2 3">
    <name type="scientific">Rangifer tarandus platyrhynchus</name>
    <name type="common">Svalbard reindeer</name>
    <dbReference type="NCBI Taxonomy" id="3082113"/>
    <lineage>
        <taxon>Eukaryota</taxon>
        <taxon>Metazoa</taxon>
        <taxon>Chordata</taxon>
        <taxon>Craniata</taxon>
        <taxon>Vertebrata</taxon>
        <taxon>Euteleostomi</taxon>
        <taxon>Mammalia</taxon>
        <taxon>Eutheria</taxon>
        <taxon>Laurasiatheria</taxon>
        <taxon>Artiodactyla</taxon>
        <taxon>Ruminantia</taxon>
        <taxon>Pecora</taxon>
        <taxon>Cervidae</taxon>
        <taxon>Odocoileinae</taxon>
        <taxon>Rangifer</taxon>
    </lineage>
</organism>
<evidence type="ECO:0000313" key="2">
    <source>
        <dbReference type="EMBL" id="CAI9164746.1"/>
    </source>
</evidence>
<evidence type="ECO:0000313" key="3">
    <source>
        <dbReference type="Proteomes" id="UP001176941"/>
    </source>
</evidence>
<evidence type="ECO:0000256" key="1">
    <source>
        <dbReference type="SAM" id="Phobius"/>
    </source>
</evidence>
<reference evidence="2" key="1">
    <citation type="submission" date="2023-04" db="EMBL/GenBank/DDBJ databases">
        <authorList>
            <consortium name="ELIXIR-Norway"/>
        </authorList>
    </citation>
    <scope>NUCLEOTIDE SEQUENCE [LARGE SCALE GENOMIC DNA]</scope>
</reference>
<keyword evidence="1" id="KW-0812">Transmembrane</keyword>
<gene>
    <name evidence="2" type="ORF">MRATA1EN1_LOCUS13708</name>
</gene>